<comment type="subcellular location">
    <subcellularLocation>
        <location evidence="1">Cell membrane</location>
        <topology evidence="1">Multi-pass membrane protein</topology>
    </subcellularLocation>
</comment>
<evidence type="ECO:0000256" key="8">
    <source>
        <dbReference type="SAM" id="Phobius"/>
    </source>
</evidence>
<dbReference type="InterPro" id="IPR018480">
    <property type="entry name" value="PNAcMuramoyl-5peptid_Trfase_CS"/>
</dbReference>
<proteinExistence type="predicted"/>
<dbReference type="EMBL" id="WBKA01000003">
    <property type="protein sequence ID" value="KAB1632426.1"/>
    <property type="molecule type" value="Genomic_DNA"/>
</dbReference>
<sequence length="385" mass="42187">MRGYALAALVAAVVTFGLTWVVLRFALRHHIYPQIRSRDVHTRPTPRLGGIAIYGGILLGLFTASRMTWFAEVFRHQGAVWALVGASTLIVFIGVFDDLYDMVWYAKLAGQFLAAGLLTWQGFQIVSLPIGGTLIGSGWASAALSALVIVLTMNAVNFIDGLDGLVTGVVLLASSVFFLYVYLLTVRTSPTDYFNTATLIAAVLVGGCAGFLPWNWHPARIFMGDSGAMLLGMLLAVSAISVTGQIDPQTMTSDSSIWLPLLVPVVVLSLPFIDFAMAVIRRVGAGRSPFSPDRRHLHHRLLDLGHNTYTAVATFYSWTLVLSLSCFLFMLWPWWLVALFAAVGVAACLTLTFWPVLQPRLGRGPAIPSELELAARRIRRKEHQR</sequence>
<dbReference type="GO" id="GO:0044038">
    <property type="term" value="P:cell wall macromolecule biosynthetic process"/>
    <property type="evidence" value="ECO:0007669"/>
    <property type="project" value="TreeGrafter"/>
</dbReference>
<dbReference type="Proteomes" id="UP000481339">
    <property type="component" value="Unassembled WGS sequence"/>
</dbReference>
<protein>
    <submittedName>
        <fullName evidence="9">Undecaprenyl/decaprenyl-phosphate alpha-N-acetylglucosaminyl 1-phosphate transferase</fullName>
    </submittedName>
</protein>
<dbReference type="RefSeq" id="WP_158036204.1">
    <property type="nucleotide sequence ID" value="NZ_BAAAZV010000017.1"/>
</dbReference>
<keyword evidence="4 8" id="KW-0812">Transmembrane</keyword>
<feature type="transmembrane region" description="Helical" evidence="8">
    <location>
        <begin position="112"/>
        <end position="132"/>
    </location>
</feature>
<evidence type="ECO:0000256" key="3">
    <source>
        <dbReference type="ARBA" id="ARBA00022679"/>
    </source>
</evidence>
<feature type="transmembrane region" description="Helical" evidence="8">
    <location>
        <begin position="197"/>
        <end position="216"/>
    </location>
</feature>
<evidence type="ECO:0000313" key="10">
    <source>
        <dbReference type="Proteomes" id="UP000481339"/>
    </source>
</evidence>
<evidence type="ECO:0000256" key="2">
    <source>
        <dbReference type="ARBA" id="ARBA00022475"/>
    </source>
</evidence>
<dbReference type="GO" id="GO:0016780">
    <property type="term" value="F:phosphotransferase activity, for other substituted phosphate groups"/>
    <property type="evidence" value="ECO:0007669"/>
    <property type="project" value="InterPro"/>
</dbReference>
<name>A0A7C8BNE0_9MICO</name>
<keyword evidence="10" id="KW-1185">Reference proteome</keyword>
<comment type="caution">
    <text evidence="9">The sequence shown here is derived from an EMBL/GenBank/DDBJ whole genome shotgun (WGS) entry which is preliminary data.</text>
</comment>
<keyword evidence="7" id="KW-0479">Metal-binding</keyword>
<accession>A0A7C8BNE0</accession>
<dbReference type="GO" id="GO:0009103">
    <property type="term" value="P:lipopolysaccharide biosynthetic process"/>
    <property type="evidence" value="ECO:0007669"/>
    <property type="project" value="TreeGrafter"/>
</dbReference>
<reference evidence="9 10" key="1">
    <citation type="submission" date="2019-09" db="EMBL/GenBank/DDBJ databases">
        <title>Phylogeny of genus Pseudoclavibacter and closely related genus.</title>
        <authorList>
            <person name="Li Y."/>
        </authorList>
    </citation>
    <scope>NUCLEOTIDE SEQUENCE [LARGE SCALE GENOMIC DNA]</scope>
    <source>
        <strain evidence="9 10">JCM 16921</strain>
    </source>
</reference>
<evidence type="ECO:0000313" key="9">
    <source>
        <dbReference type="EMBL" id="KAB1632426.1"/>
    </source>
</evidence>
<evidence type="ECO:0000256" key="1">
    <source>
        <dbReference type="ARBA" id="ARBA00004651"/>
    </source>
</evidence>
<feature type="transmembrane region" description="Helical" evidence="8">
    <location>
        <begin position="79"/>
        <end position="100"/>
    </location>
</feature>
<dbReference type="PANTHER" id="PTHR22926">
    <property type="entry name" value="PHOSPHO-N-ACETYLMURAMOYL-PENTAPEPTIDE-TRANSFERASE"/>
    <property type="match status" value="1"/>
</dbReference>
<dbReference type="OrthoDB" id="9783652at2"/>
<dbReference type="GO" id="GO:0071555">
    <property type="term" value="P:cell wall organization"/>
    <property type="evidence" value="ECO:0007669"/>
    <property type="project" value="TreeGrafter"/>
</dbReference>
<feature type="transmembrane region" description="Helical" evidence="8">
    <location>
        <begin position="165"/>
        <end position="185"/>
    </location>
</feature>
<dbReference type="PANTHER" id="PTHR22926:SF3">
    <property type="entry name" value="UNDECAPRENYL-PHOSPHATE ALPHA-N-ACETYLGLUCOSAMINYL 1-PHOSPHATE TRANSFERASE"/>
    <property type="match status" value="1"/>
</dbReference>
<dbReference type="GO" id="GO:0046872">
    <property type="term" value="F:metal ion binding"/>
    <property type="evidence" value="ECO:0007669"/>
    <property type="project" value="UniProtKB-KW"/>
</dbReference>
<feature type="transmembrane region" description="Helical" evidence="8">
    <location>
        <begin position="258"/>
        <end position="280"/>
    </location>
</feature>
<organism evidence="9 10">
    <name type="scientific">Pseudoclavibacter caeni</name>
    <dbReference type="NCBI Taxonomy" id="908846"/>
    <lineage>
        <taxon>Bacteria</taxon>
        <taxon>Bacillati</taxon>
        <taxon>Actinomycetota</taxon>
        <taxon>Actinomycetes</taxon>
        <taxon>Micrococcales</taxon>
        <taxon>Microbacteriaceae</taxon>
        <taxon>Pseudoclavibacter</taxon>
    </lineage>
</organism>
<dbReference type="AlphaFoldDB" id="A0A7C8BNE0"/>
<evidence type="ECO:0000256" key="5">
    <source>
        <dbReference type="ARBA" id="ARBA00022989"/>
    </source>
</evidence>
<feature type="transmembrane region" description="Helical" evidence="8">
    <location>
        <begin position="301"/>
        <end position="330"/>
    </location>
</feature>
<keyword evidence="7" id="KW-0460">Magnesium</keyword>
<feature type="binding site" evidence="7">
    <location>
        <position position="157"/>
    </location>
    <ligand>
        <name>Mg(2+)</name>
        <dbReference type="ChEBI" id="CHEBI:18420"/>
    </ligand>
</feature>
<dbReference type="InterPro" id="IPR000715">
    <property type="entry name" value="Glycosyl_transferase_4"/>
</dbReference>
<feature type="transmembrane region" description="Helical" evidence="8">
    <location>
        <begin position="336"/>
        <end position="357"/>
    </location>
</feature>
<keyword evidence="6 8" id="KW-0472">Membrane</keyword>
<keyword evidence="2" id="KW-1003">Cell membrane</keyword>
<feature type="transmembrane region" description="Helical" evidence="8">
    <location>
        <begin position="138"/>
        <end position="158"/>
    </location>
</feature>
<comment type="cofactor">
    <cofactor evidence="7">
        <name>Mg(2+)</name>
        <dbReference type="ChEBI" id="CHEBI:18420"/>
    </cofactor>
</comment>
<dbReference type="PROSITE" id="PS01348">
    <property type="entry name" value="MRAY_2"/>
    <property type="match status" value="1"/>
</dbReference>
<evidence type="ECO:0000256" key="6">
    <source>
        <dbReference type="ARBA" id="ARBA00023136"/>
    </source>
</evidence>
<feature type="transmembrane region" description="Helical" evidence="8">
    <location>
        <begin position="48"/>
        <end position="67"/>
    </location>
</feature>
<dbReference type="GO" id="GO:0005886">
    <property type="term" value="C:plasma membrane"/>
    <property type="evidence" value="ECO:0007669"/>
    <property type="project" value="UniProtKB-SubCell"/>
</dbReference>
<evidence type="ECO:0000256" key="4">
    <source>
        <dbReference type="ARBA" id="ARBA00022692"/>
    </source>
</evidence>
<evidence type="ECO:0000256" key="7">
    <source>
        <dbReference type="PIRSR" id="PIRSR600715-1"/>
    </source>
</evidence>
<keyword evidence="3 9" id="KW-0808">Transferase</keyword>
<dbReference type="Pfam" id="PF00953">
    <property type="entry name" value="Glycos_transf_4"/>
    <property type="match status" value="1"/>
</dbReference>
<feature type="binding site" evidence="7">
    <location>
        <position position="225"/>
    </location>
    <ligand>
        <name>Mg(2+)</name>
        <dbReference type="ChEBI" id="CHEBI:18420"/>
    </ligand>
</feature>
<feature type="transmembrane region" description="Helical" evidence="8">
    <location>
        <begin position="228"/>
        <end position="246"/>
    </location>
</feature>
<gene>
    <name evidence="9" type="ORF">F8O02_05335</name>
</gene>
<keyword evidence="5 8" id="KW-1133">Transmembrane helix</keyword>
<dbReference type="CDD" id="cd06853">
    <property type="entry name" value="GT_WecA_like"/>
    <property type="match status" value="1"/>
</dbReference>
<feature type="transmembrane region" description="Helical" evidence="8">
    <location>
        <begin position="6"/>
        <end position="27"/>
    </location>
</feature>